<name>A0A4R6TV98_9BACI</name>
<organism evidence="2 3">
    <name type="scientific">Aureibacillus halotolerans</name>
    <dbReference type="NCBI Taxonomy" id="1508390"/>
    <lineage>
        <taxon>Bacteria</taxon>
        <taxon>Bacillati</taxon>
        <taxon>Bacillota</taxon>
        <taxon>Bacilli</taxon>
        <taxon>Bacillales</taxon>
        <taxon>Bacillaceae</taxon>
        <taxon>Aureibacillus</taxon>
    </lineage>
</organism>
<keyword evidence="1" id="KW-0812">Transmembrane</keyword>
<comment type="caution">
    <text evidence="2">The sequence shown here is derived from an EMBL/GenBank/DDBJ whole genome shotgun (WGS) entry which is preliminary data.</text>
</comment>
<dbReference type="OrthoDB" id="2454526at2"/>
<evidence type="ECO:0000313" key="2">
    <source>
        <dbReference type="EMBL" id="TDQ36582.1"/>
    </source>
</evidence>
<sequence>MKKKIFFVCSFIVLYLGIELISGFALTLLYAPDLSGAFGNVAHLQSEVVITSTPGLSPLILALLALGLAYGATKLFRLKESY</sequence>
<dbReference type="EMBL" id="SNYJ01000017">
    <property type="protein sequence ID" value="TDQ36582.1"/>
    <property type="molecule type" value="Genomic_DNA"/>
</dbReference>
<evidence type="ECO:0000256" key="1">
    <source>
        <dbReference type="SAM" id="Phobius"/>
    </source>
</evidence>
<protein>
    <submittedName>
        <fullName evidence="2">Uncharacterized protein</fullName>
    </submittedName>
</protein>
<keyword evidence="3" id="KW-1185">Reference proteome</keyword>
<keyword evidence="1" id="KW-1133">Transmembrane helix</keyword>
<dbReference type="Proteomes" id="UP000295632">
    <property type="component" value="Unassembled WGS sequence"/>
</dbReference>
<dbReference type="RefSeq" id="WP_133581619.1">
    <property type="nucleotide sequence ID" value="NZ_SNYJ01000017.1"/>
</dbReference>
<dbReference type="GO" id="GO:0016020">
    <property type="term" value="C:membrane"/>
    <property type="evidence" value="ECO:0007669"/>
    <property type="project" value="InterPro"/>
</dbReference>
<keyword evidence="1" id="KW-0472">Membrane</keyword>
<proteinExistence type="predicted"/>
<accession>A0A4R6TV98</accession>
<evidence type="ECO:0000313" key="3">
    <source>
        <dbReference type="Proteomes" id="UP000295632"/>
    </source>
</evidence>
<dbReference type="InterPro" id="IPR016174">
    <property type="entry name" value="Di-haem_cyt_TM"/>
</dbReference>
<dbReference type="SUPFAM" id="SSF81342">
    <property type="entry name" value="Transmembrane di-heme cytochromes"/>
    <property type="match status" value="1"/>
</dbReference>
<dbReference type="GO" id="GO:0022904">
    <property type="term" value="P:respiratory electron transport chain"/>
    <property type="evidence" value="ECO:0007669"/>
    <property type="project" value="InterPro"/>
</dbReference>
<feature type="transmembrane region" description="Helical" evidence="1">
    <location>
        <begin position="5"/>
        <end position="31"/>
    </location>
</feature>
<dbReference type="AlphaFoldDB" id="A0A4R6TV98"/>
<gene>
    <name evidence="2" type="ORF">EV213_11746</name>
</gene>
<feature type="transmembrane region" description="Helical" evidence="1">
    <location>
        <begin position="56"/>
        <end position="76"/>
    </location>
</feature>
<reference evidence="2 3" key="1">
    <citation type="submission" date="2019-03" db="EMBL/GenBank/DDBJ databases">
        <title>Genomic Encyclopedia of Type Strains, Phase IV (KMG-IV): sequencing the most valuable type-strain genomes for metagenomic binning, comparative biology and taxonomic classification.</title>
        <authorList>
            <person name="Goeker M."/>
        </authorList>
    </citation>
    <scope>NUCLEOTIDE SEQUENCE [LARGE SCALE GENOMIC DNA]</scope>
    <source>
        <strain evidence="2 3">DSM 28697</strain>
    </source>
</reference>